<gene>
    <name evidence="1" type="ORF">S03H2_15252</name>
</gene>
<dbReference type="AlphaFoldDB" id="X1GQJ6"/>
<dbReference type="InterPro" id="IPR019734">
    <property type="entry name" value="TPR_rpt"/>
</dbReference>
<dbReference type="EMBL" id="BARU01007746">
    <property type="protein sequence ID" value="GAH47135.1"/>
    <property type="molecule type" value="Genomic_DNA"/>
</dbReference>
<dbReference type="Gene3D" id="1.25.40.10">
    <property type="entry name" value="Tetratricopeptide repeat domain"/>
    <property type="match status" value="1"/>
</dbReference>
<feature type="non-terminal residue" evidence="1">
    <location>
        <position position="1"/>
    </location>
</feature>
<protein>
    <submittedName>
        <fullName evidence="1">Uncharacterized protein</fullName>
    </submittedName>
</protein>
<comment type="caution">
    <text evidence="1">The sequence shown here is derived from an EMBL/GenBank/DDBJ whole genome shotgun (WGS) entry which is preliminary data.</text>
</comment>
<dbReference type="InterPro" id="IPR011990">
    <property type="entry name" value="TPR-like_helical_dom_sf"/>
</dbReference>
<dbReference type="PROSITE" id="PS50005">
    <property type="entry name" value="TPR"/>
    <property type="match status" value="1"/>
</dbReference>
<dbReference type="SMART" id="SM00028">
    <property type="entry name" value="TPR"/>
    <property type="match status" value="2"/>
</dbReference>
<dbReference type="PANTHER" id="PTHR44809">
    <property type="match status" value="1"/>
</dbReference>
<dbReference type="PANTHER" id="PTHR44809:SF1">
    <property type="entry name" value="PROTEIN O-MANNOSYL-TRANSFERASE TMTC1"/>
    <property type="match status" value="1"/>
</dbReference>
<dbReference type="InterPro" id="IPR052943">
    <property type="entry name" value="TMTC_O-mannosyl-trnsfr"/>
</dbReference>
<dbReference type="Pfam" id="PF13432">
    <property type="entry name" value="TPR_16"/>
    <property type="match status" value="1"/>
</dbReference>
<dbReference type="SUPFAM" id="SSF48452">
    <property type="entry name" value="TPR-like"/>
    <property type="match status" value="1"/>
</dbReference>
<sequence length="162" mass="18358">QYDRAEKELKQVVQEAPKYPLALFNLGLLYEETGRLEEARAAYTEEVANYPGEFKARFNLGKLLFKLGDRPGSLAQMREVVKITPKLAEGHLLLARGLLYENVPLDEVQAEVEKGLSLAETDELKALGYFLLADIYNRRQEPGKMNEALKKANAFKSNRSVR</sequence>
<evidence type="ECO:0000313" key="1">
    <source>
        <dbReference type="EMBL" id="GAH47135.1"/>
    </source>
</evidence>
<accession>X1GQJ6</accession>
<proteinExistence type="predicted"/>
<reference evidence="1" key="1">
    <citation type="journal article" date="2014" name="Front. Microbiol.">
        <title>High frequency of phylogenetically diverse reductive dehalogenase-homologous genes in deep subseafloor sedimentary metagenomes.</title>
        <authorList>
            <person name="Kawai M."/>
            <person name="Futagami T."/>
            <person name="Toyoda A."/>
            <person name="Takaki Y."/>
            <person name="Nishi S."/>
            <person name="Hori S."/>
            <person name="Arai W."/>
            <person name="Tsubouchi T."/>
            <person name="Morono Y."/>
            <person name="Uchiyama I."/>
            <person name="Ito T."/>
            <person name="Fujiyama A."/>
            <person name="Inagaki F."/>
            <person name="Takami H."/>
        </authorList>
    </citation>
    <scope>NUCLEOTIDE SEQUENCE</scope>
    <source>
        <strain evidence="1">Expedition CK06-06</strain>
    </source>
</reference>
<organism evidence="1">
    <name type="scientific">marine sediment metagenome</name>
    <dbReference type="NCBI Taxonomy" id="412755"/>
    <lineage>
        <taxon>unclassified sequences</taxon>
        <taxon>metagenomes</taxon>
        <taxon>ecological metagenomes</taxon>
    </lineage>
</organism>
<name>X1GQJ6_9ZZZZ</name>